<proteinExistence type="predicted"/>
<dbReference type="RefSeq" id="WP_090384032.1">
    <property type="nucleotide sequence ID" value="NZ_FNLC01000003.1"/>
</dbReference>
<keyword evidence="3" id="KW-1185">Reference proteome</keyword>
<reference evidence="3" key="1">
    <citation type="submission" date="2016-10" db="EMBL/GenBank/DDBJ databases">
        <authorList>
            <person name="Varghese N."/>
            <person name="Submissions S."/>
        </authorList>
    </citation>
    <scope>NUCLEOTIDE SEQUENCE [LARGE SCALE GENOMIC DNA]</scope>
    <source>
        <strain evidence="3">DSM 24767</strain>
    </source>
</reference>
<sequence length="93" mass="9770">MREHQPLPRRGIDNRPPSATATLGSGFAFVAIIVALLWAVSYPTLAVTVLAVVGASALALRTGGRALARRFHGRITELSIPGVATIRISVSPN</sequence>
<keyword evidence="1" id="KW-0472">Membrane</keyword>
<name>A0A1H1I3B7_NATTX</name>
<dbReference type="OrthoDB" id="170625at2157"/>
<evidence type="ECO:0000313" key="2">
    <source>
        <dbReference type="EMBL" id="SDR32079.1"/>
    </source>
</evidence>
<evidence type="ECO:0000313" key="3">
    <source>
        <dbReference type="Proteomes" id="UP000198848"/>
    </source>
</evidence>
<keyword evidence="1" id="KW-1133">Transmembrane helix</keyword>
<dbReference type="EMBL" id="FNLC01000003">
    <property type="protein sequence ID" value="SDR32079.1"/>
    <property type="molecule type" value="Genomic_DNA"/>
</dbReference>
<keyword evidence="1" id="KW-0812">Transmembrane</keyword>
<feature type="transmembrane region" description="Helical" evidence="1">
    <location>
        <begin position="45"/>
        <end position="64"/>
    </location>
</feature>
<evidence type="ECO:0000256" key="1">
    <source>
        <dbReference type="SAM" id="Phobius"/>
    </source>
</evidence>
<gene>
    <name evidence="2" type="ORF">SAMN04489842_3277</name>
</gene>
<feature type="transmembrane region" description="Helical" evidence="1">
    <location>
        <begin position="21"/>
        <end position="39"/>
    </location>
</feature>
<organism evidence="2 3">
    <name type="scientific">Natronobacterium texcoconense</name>
    <dbReference type="NCBI Taxonomy" id="1095778"/>
    <lineage>
        <taxon>Archaea</taxon>
        <taxon>Methanobacteriati</taxon>
        <taxon>Methanobacteriota</taxon>
        <taxon>Stenosarchaea group</taxon>
        <taxon>Halobacteria</taxon>
        <taxon>Halobacteriales</taxon>
        <taxon>Natrialbaceae</taxon>
        <taxon>Natronobacterium</taxon>
    </lineage>
</organism>
<dbReference type="Proteomes" id="UP000198848">
    <property type="component" value="Unassembled WGS sequence"/>
</dbReference>
<dbReference type="AlphaFoldDB" id="A0A1H1I3B7"/>
<protein>
    <submittedName>
        <fullName evidence="2">Uncharacterized protein</fullName>
    </submittedName>
</protein>
<accession>A0A1H1I3B7</accession>